<accession>A0ABR0Q9Z7</accession>
<dbReference type="EMBL" id="JARKNE010000004">
    <property type="protein sequence ID" value="KAK5835821.1"/>
    <property type="molecule type" value="Genomic_DNA"/>
</dbReference>
<comment type="caution">
    <text evidence="1">The sequence shown here is derived from an EMBL/GenBank/DDBJ whole genome shotgun (WGS) entry which is preliminary data.</text>
</comment>
<reference evidence="1 2" key="1">
    <citation type="submission" date="2023-03" db="EMBL/GenBank/DDBJ databases">
        <title>WGS of Gossypium arboreum.</title>
        <authorList>
            <person name="Yu D."/>
        </authorList>
    </citation>
    <scope>NUCLEOTIDE SEQUENCE [LARGE SCALE GENOMIC DNA]</scope>
    <source>
        <tissue evidence="1">Leaf</tissue>
    </source>
</reference>
<organism evidence="1 2">
    <name type="scientific">Gossypium arboreum</name>
    <name type="common">Tree cotton</name>
    <name type="synonym">Gossypium nanking</name>
    <dbReference type="NCBI Taxonomy" id="29729"/>
    <lineage>
        <taxon>Eukaryota</taxon>
        <taxon>Viridiplantae</taxon>
        <taxon>Streptophyta</taxon>
        <taxon>Embryophyta</taxon>
        <taxon>Tracheophyta</taxon>
        <taxon>Spermatophyta</taxon>
        <taxon>Magnoliopsida</taxon>
        <taxon>eudicotyledons</taxon>
        <taxon>Gunneridae</taxon>
        <taxon>Pentapetalae</taxon>
        <taxon>rosids</taxon>
        <taxon>malvids</taxon>
        <taxon>Malvales</taxon>
        <taxon>Malvaceae</taxon>
        <taxon>Malvoideae</taxon>
        <taxon>Gossypium</taxon>
    </lineage>
</organism>
<keyword evidence="2" id="KW-1185">Reference proteome</keyword>
<proteinExistence type="predicted"/>
<protein>
    <submittedName>
        <fullName evidence="1">Uncharacterized protein</fullName>
    </submittedName>
</protein>
<evidence type="ECO:0000313" key="2">
    <source>
        <dbReference type="Proteomes" id="UP001358586"/>
    </source>
</evidence>
<name>A0ABR0Q9Z7_GOSAR</name>
<gene>
    <name evidence="1" type="ORF">PVK06_011531</name>
</gene>
<sequence length="88" mass="10195">MNIMMEEVKHDTPELKDKGHSTIIEHNELNVGVQQEFGIEDHDEIESSEVLHEHMYHSFDAGTTVQGDTTLYHIKFMLTEVIVPQNEF</sequence>
<evidence type="ECO:0000313" key="1">
    <source>
        <dbReference type="EMBL" id="KAK5835821.1"/>
    </source>
</evidence>
<dbReference type="Proteomes" id="UP001358586">
    <property type="component" value="Chromosome 4"/>
</dbReference>